<feature type="transmembrane region" description="Helical" evidence="9">
    <location>
        <begin position="15"/>
        <end position="35"/>
    </location>
</feature>
<dbReference type="PANTHER" id="PTHR13572">
    <property type="entry name" value="ENDO-ALPHA-1,2-MANNOSIDASE"/>
    <property type="match status" value="1"/>
</dbReference>
<evidence type="ECO:0000256" key="6">
    <source>
        <dbReference type="ARBA" id="ARBA00022989"/>
    </source>
</evidence>
<dbReference type="Gene3D" id="3.20.20.80">
    <property type="entry name" value="Glycosidases"/>
    <property type="match status" value="1"/>
</dbReference>
<keyword evidence="6 9" id="KW-1133">Transmembrane helix</keyword>
<accession>A0A9R1TD19</accession>
<comment type="similarity">
    <text evidence="2">Belongs to the glycosyl hydrolase 99 family.</text>
</comment>
<sequence length="481" mass="55583">MMLGGITSAVSLRRCFYLSALVFILSTLMAMAIIIKLSPLESVKCRQHTVLTTPTVEWSSIAPVPLGNAGASAKNPLIEDNRENNQKEINDKRYLEMREKSIQNRISRLAWRMKKKNIPMGNQNATSIEINYNVHVFYYAWYRSLEYDGAWKHWNHEYLPNWKKNDRRTFPEGRHRPPADIGASFYPSLGCYSSRNPQVIDLHMRQLREAGVGVLVVSWTPPNTPDNTDPVMPDLLDAAHRYNLKIAPHLEPYPDRNPINLIENIRYLFSKYSSHPALHRARRTRDGPALPVIYIYDSYVFPPSAWWELLSERGNLTVRGTEIDAVYMGLLVDSSHRSHIKKSRFDGFYTYFAVNGFSYGSTWKNWRDLNKFAIQNGLLFVPSIGPGYIDTQVRAWNGENTRHRRHGQYYDVAWKSAIKSGANVVSITSFNEWHEGTQIEPAKPVSNKDFVYLDYEPEGSDFYLNLTKGWVQQFTDRNHRL</sequence>
<keyword evidence="3 9" id="KW-0812">Transmembrane</keyword>
<keyword evidence="7" id="KW-0333">Golgi apparatus</keyword>
<keyword evidence="4" id="KW-0378">Hydrolase</keyword>
<dbReference type="KEGG" id="fas:105268886"/>
<evidence type="ECO:0000313" key="12">
    <source>
        <dbReference type="RefSeq" id="XP_011307075.1"/>
    </source>
</evidence>
<accession>A0A9R1TCX9</accession>
<evidence type="ECO:0000256" key="3">
    <source>
        <dbReference type="ARBA" id="ARBA00022692"/>
    </source>
</evidence>
<dbReference type="Proteomes" id="UP000694866">
    <property type="component" value="Unplaced"/>
</dbReference>
<name>A0A9R1TD19_9HYME</name>
<evidence type="ECO:0000256" key="4">
    <source>
        <dbReference type="ARBA" id="ARBA00022801"/>
    </source>
</evidence>
<dbReference type="GO" id="GO:0004559">
    <property type="term" value="F:alpha-mannosidase activity"/>
    <property type="evidence" value="ECO:0007669"/>
    <property type="project" value="TreeGrafter"/>
</dbReference>
<organism evidence="10 11">
    <name type="scientific">Fopius arisanus</name>
    <dbReference type="NCBI Taxonomy" id="64838"/>
    <lineage>
        <taxon>Eukaryota</taxon>
        <taxon>Metazoa</taxon>
        <taxon>Ecdysozoa</taxon>
        <taxon>Arthropoda</taxon>
        <taxon>Hexapoda</taxon>
        <taxon>Insecta</taxon>
        <taxon>Pterygota</taxon>
        <taxon>Neoptera</taxon>
        <taxon>Endopterygota</taxon>
        <taxon>Hymenoptera</taxon>
        <taxon>Apocrita</taxon>
        <taxon>Ichneumonoidea</taxon>
        <taxon>Braconidae</taxon>
        <taxon>Opiinae</taxon>
        <taxon>Fopius</taxon>
    </lineage>
</organism>
<evidence type="ECO:0000313" key="11">
    <source>
        <dbReference type="RefSeq" id="XP_011307074.1"/>
    </source>
</evidence>
<dbReference type="Pfam" id="PF16317">
    <property type="entry name" value="Glyco_hydro_99"/>
    <property type="match status" value="1"/>
</dbReference>
<gene>
    <name evidence="11 12" type="primary">LOC105268886</name>
</gene>
<evidence type="ECO:0000256" key="1">
    <source>
        <dbReference type="ARBA" id="ARBA00004323"/>
    </source>
</evidence>
<dbReference type="AlphaFoldDB" id="A0A9R1TD19"/>
<dbReference type="RefSeq" id="XP_011307074.1">
    <property type="nucleotide sequence ID" value="XM_011308772.1"/>
</dbReference>
<dbReference type="PANTHER" id="PTHR13572:SF4">
    <property type="entry name" value="RE57134P"/>
    <property type="match status" value="1"/>
</dbReference>
<keyword evidence="8 9" id="KW-0472">Membrane</keyword>
<reference evidence="11 12" key="1">
    <citation type="submission" date="2025-04" db="UniProtKB">
        <authorList>
            <consortium name="RefSeq"/>
        </authorList>
    </citation>
    <scope>IDENTIFICATION</scope>
    <source>
        <strain evidence="11 12">USDA-PBARC FA_bdor</strain>
        <tissue evidence="11 12">Whole organism</tissue>
    </source>
</reference>
<evidence type="ECO:0000256" key="9">
    <source>
        <dbReference type="SAM" id="Phobius"/>
    </source>
</evidence>
<protein>
    <submittedName>
        <fullName evidence="11 12">Glycoprotein endo-alpha-1,2-mannosidase</fullName>
    </submittedName>
</protein>
<dbReference type="GeneID" id="105268886"/>
<dbReference type="OrthoDB" id="406152at2759"/>
<comment type="subcellular location">
    <subcellularLocation>
        <location evidence="1">Golgi apparatus membrane</location>
        <topology evidence="1">Single-pass type II membrane protein</topology>
    </subcellularLocation>
</comment>
<evidence type="ECO:0000313" key="10">
    <source>
        <dbReference type="Proteomes" id="UP000694866"/>
    </source>
</evidence>
<evidence type="ECO:0000256" key="2">
    <source>
        <dbReference type="ARBA" id="ARBA00009559"/>
    </source>
</evidence>
<evidence type="ECO:0000256" key="7">
    <source>
        <dbReference type="ARBA" id="ARBA00023034"/>
    </source>
</evidence>
<dbReference type="CDD" id="cd11574">
    <property type="entry name" value="GH99"/>
    <property type="match status" value="1"/>
</dbReference>
<keyword evidence="5" id="KW-0735">Signal-anchor</keyword>
<dbReference type="RefSeq" id="XP_011307075.1">
    <property type="nucleotide sequence ID" value="XM_011308773.1"/>
</dbReference>
<evidence type="ECO:0000256" key="8">
    <source>
        <dbReference type="ARBA" id="ARBA00023136"/>
    </source>
</evidence>
<dbReference type="InterPro" id="IPR026071">
    <property type="entry name" value="Glyco_Hydrolase_99"/>
</dbReference>
<proteinExistence type="inferred from homology"/>
<evidence type="ECO:0000256" key="5">
    <source>
        <dbReference type="ARBA" id="ARBA00022968"/>
    </source>
</evidence>
<keyword evidence="10" id="KW-1185">Reference proteome</keyword>
<dbReference type="GO" id="GO:0000139">
    <property type="term" value="C:Golgi membrane"/>
    <property type="evidence" value="ECO:0007669"/>
    <property type="project" value="UniProtKB-SubCell"/>
</dbReference>